<proteinExistence type="inferred from homology"/>
<sequence length="340" mass="36083">MDTAVVDTLPQPLDPHDAPPLRWGIIGAGGIAGRFATEVPAHSAQRIVAIGSRSAEKAAAFAAEHGVPVAHGSYEELVADPEVDVVYVASPHSHHAEHARLALEAGKHVLVEKAFTRNAAEARSVFDLAEQRGLFAMEAMWSRFLPHMVALRGLVDSGALGEVLHVRGDHGQYLPHVPRLTEPELAGGAVLDLAVYPLSFIHSLLGVPQAVHAIGTLTEKGVDGQEAVTLSYGRAVGVATASMLARSATDGIVVGTEARVELASGFYAPGICTVVPREGEPWTFPQRSITGGFQYQAAEVARCVSAGRQQSETLPWTATIEVMEIMDEVRRQLGVVLPGE</sequence>
<dbReference type="Gene3D" id="3.30.360.10">
    <property type="entry name" value="Dihydrodipicolinate Reductase, domain 2"/>
    <property type="match status" value="1"/>
</dbReference>
<protein>
    <submittedName>
        <fullName evidence="6">Putative dehydrogenase</fullName>
    </submittedName>
</protein>
<feature type="domain" description="Gfo/Idh/MocA-like oxidoreductase N-terminal" evidence="4">
    <location>
        <begin position="21"/>
        <end position="136"/>
    </location>
</feature>
<dbReference type="Pfam" id="PF22725">
    <property type="entry name" value="GFO_IDH_MocA_C3"/>
    <property type="match status" value="1"/>
</dbReference>
<evidence type="ECO:0000259" key="5">
    <source>
        <dbReference type="Pfam" id="PF22725"/>
    </source>
</evidence>
<dbReference type="Gene3D" id="3.40.50.720">
    <property type="entry name" value="NAD(P)-binding Rossmann-like Domain"/>
    <property type="match status" value="1"/>
</dbReference>
<dbReference type="GO" id="GO:0000166">
    <property type="term" value="F:nucleotide binding"/>
    <property type="evidence" value="ECO:0007669"/>
    <property type="project" value="InterPro"/>
</dbReference>
<keyword evidence="7" id="KW-1185">Reference proteome</keyword>
<evidence type="ECO:0000256" key="2">
    <source>
        <dbReference type="ARBA" id="ARBA00023002"/>
    </source>
</evidence>
<dbReference type="AlphaFoldDB" id="A0A3N2BD90"/>
<dbReference type="PANTHER" id="PTHR22604:SF105">
    <property type="entry name" value="TRANS-1,2-DIHYDROBENZENE-1,2-DIOL DEHYDROGENASE"/>
    <property type="match status" value="1"/>
</dbReference>
<evidence type="ECO:0000256" key="1">
    <source>
        <dbReference type="ARBA" id="ARBA00010928"/>
    </source>
</evidence>
<dbReference type="GO" id="GO:0016491">
    <property type="term" value="F:oxidoreductase activity"/>
    <property type="evidence" value="ECO:0007669"/>
    <property type="project" value="UniProtKB-KW"/>
</dbReference>
<feature type="domain" description="GFO/IDH/MocA-like oxidoreductase" evidence="5">
    <location>
        <begin position="150"/>
        <end position="260"/>
    </location>
</feature>
<dbReference type="SUPFAM" id="SSF51735">
    <property type="entry name" value="NAD(P)-binding Rossmann-fold domains"/>
    <property type="match status" value="1"/>
</dbReference>
<keyword evidence="3" id="KW-0520">NAD</keyword>
<comment type="caution">
    <text evidence="6">The sequence shown here is derived from an EMBL/GenBank/DDBJ whole genome shotgun (WGS) entry which is preliminary data.</text>
</comment>
<gene>
    <name evidence="6" type="ORF">EDD31_1591</name>
</gene>
<dbReference type="Pfam" id="PF01408">
    <property type="entry name" value="GFO_IDH_MocA"/>
    <property type="match status" value="1"/>
</dbReference>
<organism evidence="6 7">
    <name type="scientific">Bogoriella caseilytica</name>
    <dbReference type="NCBI Taxonomy" id="56055"/>
    <lineage>
        <taxon>Bacteria</taxon>
        <taxon>Bacillati</taxon>
        <taxon>Actinomycetota</taxon>
        <taxon>Actinomycetes</taxon>
        <taxon>Micrococcales</taxon>
        <taxon>Bogoriellaceae</taxon>
        <taxon>Bogoriella</taxon>
    </lineage>
</organism>
<evidence type="ECO:0000256" key="3">
    <source>
        <dbReference type="ARBA" id="ARBA00023027"/>
    </source>
</evidence>
<dbReference type="PANTHER" id="PTHR22604">
    <property type="entry name" value="OXIDOREDUCTASES"/>
    <property type="match status" value="1"/>
</dbReference>
<dbReference type="InterPro" id="IPR055170">
    <property type="entry name" value="GFO_IDH_MocA-like_dom"/>
</dbReference>
<dbReference type="InterPro" id="IPR000683">
    <property type="entry name" value="Gfo/Idh/MocA-like_OxRdtase_N"/>
</dbReference>
<keyword evidence="2" id="KW-0560">Oxidoreductase</keyword>
<dbReference type="InterPro" id="IPR050984">
    <property type="entry name" value="Gfo/Idh/MocA_domain"/>
</dbReference>
<dbReference type="InterPro" id="IPR036291">
    <property type="entry name" value="NAD(P)-bd_dom_sf"/>
</dbReference>
<name>A0A3N2BD90_9MICO</name>
<dbReference type="OrthoDB" id="9815825at2"/>
<comment type="similarity">
    <text evidence="1">Belongs to the Gfo/Idh/MocA family.</text>
</comment>
<evidence type="ECO:0000313" key="6">
    <source>
        <dbReference type="EMBL" id="ROR73219.1"/>
    </source>
</evidence>
<dbReference type="RefSeq" id="WP_123303668.1">
    <property type="nucleotide sequence ID" value="NZ_RKHK01000001.1"/>
</dbReference>
<reference evidence="6 7" key="1">
    <citation type="submission" date="2018-11" db="EMBL/GenBank/DDBJ databases">
        <title>Sequencing the genomes of 1000 actinobacteria strains.</title>
        <authorList>
            <person name="Klenk H.-P."/>
        </authorList>
    </citation>
    <scope>NUCLEOTIDE SEQUENCE [LARGE SCALE GENOMIC DNA]</scope>
    <source>
        <strain evidence="6 7">DSM 11294</strain>
    </source>
</reference>
<evidence type="ECO:0000259" key="4">
    <source>
        <dbReference type="Pfam" id="PF01408"/>
    </source>
</evidence>
<accession>A0A3N2BD90</accession>
<dbReference type="EMBL" id="RKHK01000001">
    <property type="protein sequence ID" value="ROR73219.1"/>
    <property type="molecule type" value="Genomic_DNA"/>
</dbReference>
<dbReference type="Proteomes" id="UP000280668">
    <property type="component" value="Unassembled WGS sequence"/>
</dbReference>
<evidence type="ECO:0000313" key="7">
    <source>
        <dbReference type="Proteomes" id="UP000280668"/>
    </source>
</evidence>
<dbReference type="SUPFAM" id="SSF55347">
    <property type="entry name" value="Glyceraldehyde-3-phosphate dehydrogenase-like, C-terminal domain"/>
    <property type="match status" value="1"/>
</dbReference>